<dbReference type="InterPro" id="IPR000387">
    <property type="entry name" value="Tyr_Pase_dom"/>
</dbReference>
<sequence>MGLKVNRISKKMSDSSRINRSDTTSNDLLKAINVRLQGKSVHPWGSDQYSSQDLPRNINAAPPLLSVLSSEEVGLYRFFPSELQVDTSVPLIKRAAPRINPKSDQESDILVSTSTSIPHNDVVDGTNGSITSDSSDDGELFRRPTPQAGTRSNSIASIPQSKPAPPSLKPVLPLTMPALNTDTSKEKLTLTLPLSSKGQPSPLESGLKRSRPMSMSEDKALKIKQYDAIMSKITEFLYLSSLTAAQNTELLQKNKITHVINCCLESQSPKYGVPNLACLLLKLRDTGLENIDSLFLEAIAFIHEARMQGKAVLVHCYQGVSRSASLVIAYIMWANDLSYEEAYSHVRSCRGVVAPNTGFVFRLVSWWRRRHSDLTTARIAAKYAEEHAVKGIISLEEGCNIDAAIQGIRGSHLIKCTPPEELHSRPALYRLAPYNDMMPDMIVLKPVDTVIKNGKPNFLLDERFIYVAPLPCFIIIFIGAEVDTLHDSPEKRQYLNVALNRQLTLLRSYEGAPSQTVKIFQRQLRNACISILKGEHSYKATLTVPRSIMFRSSSTSLIQQRHNSNRVHTALAVLRTSDFSAPKGHFLSQHKYNILDDYEGRFEMTYEKVVTYAAVALGMLGLIKVEPYDKDNHFEHTKSQILGSSSTGGQSGLVHTSAQPQTRVQVRTEILYVEGLYESTPVLYDLASAALAITDTTIWSPLRTLDVDASIISRLEKQ</sequence>
<dbReference type="Pfam" id="PF00782">
    <property type="entry name" value="DSPc"/>
    <property type="match status" value="1"/>
</dbReference>
<evidence type="ECO:0000256" key="2">
    <source>
        <dbReference type="ARBA" id="ARBA00022912"/>
    </source>
</evidence>
<feature type="domain" description="Tyrosine specific protein phosphatases" evidence="5">
    <location>
        <begin position="293"/>
        <end position="350"/>
    </location>
</feature>
<evidence type="ECO:0000259" key="5">
    <source>
        <dbReference type="PROSITE" id="PS50056"/>
    </source>
</evidence>
<comment type="caution">
    <text evidence="6">The sequence shown here is derived from an EMBL/GenBank/DDBJ whole genome shotgun (WGS) entry which is preliminary data.</text>
</comment>
<dbReference type="PROSITE" id="PS00383">
    <property type="entry name" value="TYR_PHOSPHATASE_1"/>
    <property type="match status" value="1"/>
</dbReference>
<reference evidence="7" key="1">
    <citation type="submission" date="2012-02" db="EMBL/GenBank/DDBJ databases">
        <title>Genome sequencing of Giardia lamblia Genotypes A2 and B isolates (DH and GS) and comparative analysis with the genomes of Genotypes A1 and E (WB and Pig).</title>
        <authorList>
            <person name="Adam R."/>
            <person name="Dahlstrom E."/>
            <person name="Martens C."/>
            <person name="Bruno D."/>
            <person name="Barbian K."/>
            <person name="Porcella S.F."/>
            <person name="Nash T."/>
        </authorList>
    </citation>
    <scope>NUCLEOTIDE SEQUENCE</scope>
    <source>
        <strain evidence="7">DH</strain>
    </source>
</reference>
<dbReference type="InterPro" id="IPR016130">
    <property type="entry name" value="Tyr_Pase_AS"/>
</dbReference>
<dbReference type="InterPro" id="IPR029021">
    <property type="entry name" value="Prot-tyrosine_phosphatase-like"/>
</dbReference>
<reference evidence="6 7" key="2">
    <citation type="journal article" date="2013" name="Genome Biol. Evol.">
        <title>Genome sequencing of Giardia lamblia genotypes A2 and B isolates (DH and GS) and comparative analysis with the genomes of genotypes A1 and E (WB and Pig).</title>
        <authorList>
            <person name="Adam R.D."/>
            <person name="Dahlstrom E.W."/>
            <person name="Martens C.A."/>
            <person name="Bruno D.P."/>
            <person name="Barbian K.D."/>
            <person name="Ricklefs S.M."/>
            <person name="Hernandez M.M."/>
            <person name="Narla N.P."/>
            <person name="Patel R.B."/>
            <person name="Porcella S.F."/>
            <person name="Nash T.E."/>
        </authorList>
    </citation>
    <scope>NUCLEOTIDE SEQUENCE [LARGE SCALE GENOMIC DNA]</scope>
    <source>
        <strain evidence="6 7">DH</strain>
    </source>
</reference>
<evidence type="ECO:0000259" key="4">
    <source>
        <dbReference type="PROSITE" id="PS50054"/>
    </source>
</evidence>
<feature type="compositionally biased region" description="Polar residues" evidence="3">
    <location>
        <begin position="147"/>
        <end position="160"/>
    </location>
</feature>
<evidence type="ECO:0000256" key="1">
    <source>
        <dbReference type="ARBA" id="ARBA00022801"/>
    </source>
</evidence>
<proteinExistence type="predicted"/>
<dbReference type="VEuPathDB" id="GiardiaDB:DHA2_15112"/>
<dbReference type="InterPro" id="IPR020422">
    <property type="entry name" value="TYR_PHOSPHATASE_DUAL_dom"/>
</dbReference>
<dbReference type="VEuPathDB" id="GiardiaDB:GL50803_0015112"/>
<evidence type="ECO:0000313" key="6">
    <source>
        <dbReference type="EMBL" id="ESU35361.1"/>
    </source>
</evidence>
<dbReference type="PROSITE" id="PS50056">
    <property type="entry name" value="TYR_PHOSPHATASE_2"/>
    <property type="match status" value="1"/>
</dbReference>
<dbReference type="SUPFAM" id="SSF52799">
    <property type="entry name" value="(Phosphotyrosine protein) phosphatases II"/>
    <property type="match status" value="1"/>
</dbReference>
<dbReference type="SMART" id="SM00195">
    <property type="entry name" value="DSPc"/>
    <property type="match status" value="1"/>
</dbReference>
<protein>
    <submittedName>
        <fullName evidence="6">Serine/threonine specific protein phosphatase / Protein-tyrosine-phosphatase</fullName>
    </submittedName>
</protein>
<feature type="region of interest" description="Disordered" evidence="3">
    <location>
        <begin position="1"/>
        <end position="22"/>
    </location>
</feature>
<dbReference type="Proteomes" id="UP000018320">
    <property type="component" value="Unassembled WGS sequence"/>
</dbReference>
<dbReference type="InterPro" id="IPR000340">
    <property type="entry name" value="Dual-sp_phosphatase_cat-dom"/>
</dbReference>
<dbReference type="GO" id="GO:0004721">
    <property type="term" value="F:phosphoprotein phosphatase activity"/>
    <property type="evidence" value="ECO:0007669"/>
    <property type="project" value="UniProtKB-KW"/>
</dbReference>
<dbReference type="PROSITE" id="PS50054">
    <property type="entry name" value="TYR_PHOSPHATASE_DUAL"/>
    <property type="match status" value="1"/>
</dbReference>
<dbReference type="CDD" id="cd14498">
    <property type="entry name" value="DSP"/>
    <property type="match status" value="1"/>
</dbReference>
<dbReference type="PANTHER" id="PTHR46381:SF2">
    <property type="entry name" value="MAP KINASE PHOSPHATASE"/>
    <property type="match status" value="1"/>
</dbReference>
<dbReference type="VEuPathDB" id="GiardiaDB:GL50581_3623"/>
<keyword evidence="1" id="KW-0378">Hydrolase</keyword>
<feature type="domain" description="Tyrosine-protein phosphatase" evidence="4">
    <location>
        <begin position="229"/>
        <end position="372"/>
    </location>
</feature>
<feature type="compositionally biased region" description="Basic and acidic residues" evidence="3">
    <location>
        <begin position="11"/>
        <end position="20"/>
    </location>
</feature>
<dbReference type="EMBL" id="AHGT01000086">
    <property type="protein sequence ID" value="ESU35361.1"/>
    <property type="molecule type" value="Genomic_DNA"/>
</dbReference>
<gene>
    <name evidence="6" type="ORF">DHA2_15112</name>
</gene>
<accession>V6T921</accession>
<feature type="region of interest" description="Disordered" evidence="3">
    <location>
        <begin position="193"/>
        <end position="214"/>
    </location>
</feature>
<organism evidence="6 7">
    <name type="scientific">Giardia intestinalis</name>
    <name type="common">Giardia lamblia</name>
    <dbReference type="NCBI Taxonomy" id="5741"/>
    <lineage>
        <taxon>Eukaryota</taxon>
        <taxon>Metamonada</taxon>
        <taxon>Diplomonadida</taxon>
        <taxon>Hexamitidae</taxon>
        <taxon>Giardiinae</taxon>
        <taxon>Giardia</taxon>
    </lineage>
</organism>
<evidence type="ECO:0000256" key="3">
    <source>
        <dbReference type="SAM" id="MobiDB-lite"/>
    </source>
</evidence>
<dbReference type="AlphaFoldDB" id="V6T921"/>
<dbReference type="PANTHER" id="PTHR46381">
    <property type="entry name" value="MKPA PROTEIN"/>
    <property type="match status" value="1"/>
</dbReference>
<evidence type="ECO:0000313" key="7">
    <source>
        <dbReference type="Proteomes" id="UP000018320"/>
    </source>
</evidence>
<keyword evidence="2" id="KW-0904">Protein phosphatase</keyword>
<dbReference type="Gene3D" id="3.90.190.10">
    <property type="entry name" value="Protein tyrosine phosphatase superfamily"/>
    <property type="match status" value="1"/>
</dbReference>
<name>V6T921_GIAIN</name>
<feature type="region of interest" description="Disordered" evidence="3">
    <location>
        <begin position="100"/>
        <end position="175"/>
    </location>
</feature>
<dbReference type="VEuPathDB" id="GiardiaDB:QR46_4625"/>